<dbReference type="Gene3D" id="2.40.40.10">
    <property type="entry name" value="RlpA-like domain"/>
    <property type="match status" value="1"/>
</dbReference>
<evidence type="ECO:0000256" key="1">
    <source>
        <dbReference type="ARBA" id="ARBA00023239"/>
    </source>
</evidence>
<dbReference type="PANTHER" id="PTHR34183:SF8">
    <property type="entry name" value="ENDOLYTIC PEPTIDOGLYCAN TRANSGLYCOSYLASE RLPA-RELATED"/>
    <property type="match status" value="1"/>
</dbReference>
<dbReference type="InterPro" id="IPR036908">
    <property type="entry name" value="RlpA-like_sf"/>
</dbReference>
<organism evidence="7 8">
    <name type="scientific">Hallella mizrahii</name>
    <dbReference type="NCBI Taxonomy" id="2606637"/>
    <lineage>
        <taxon>Bacteria</taxon>
        <taxon>Pseudomonadati</taxon>
        <taxon>Bacteroidota</taxon>
        <taxon>Bacteroidia</taxon>
        <taxon>Bacteroidales</taxon>
        <taxon>Prevotellaceae</taxon>
        <taxon>Hallella</taxon>
    </lineage>
</organism>
<reference evidence="7 8" key="1">
    <citation type="submission" date="2019-08" db="EMBL/GenBank/DDBJ databases">
        <title>In-depth cultivation of the pig gut microbiome towards novel bacterial diversity and tailored functional studies.</title>
        <authorList>
            <person name="Wylensek D."/>
            <person name="Hitch T.C.A."/>
            <person name="Clavel T."/>
        </authorList>
    </citation>
    <scope>NUCLEOTIDE SEQUENCE [LARGE SCALE GENOMIC DNA]</scope>
    <source>
        <strain evidence="7 8">LKV-178-WT-2A</strain>
    </source>
</reference>
<gene>
    <name evidence="3" type="primary">rlpA</name>
    <name evidence="7" type="ORF">FYJ73_13640</name>
</gene>
<feature type="compositionally biased region" description="Basic and acidic residues" evidence="5">
    <location>
        <begin position="182"/>
        <end position="194"/>
    </location>
</feature>
<dbReference type="EC" id="4.2.2.-" evidence="3"/>
<dbReference type="AlphaFoldDB" id="A0A7K0KID2"/>
<evidence type="ECO:0000256" key="4">
    <source>
        <dbReference type="RuleBase" id="RU003495"/>
    </source>
</evidence>
<proteinExistence type="inferred from homology"/>
<feature type="signal peptide" evidence="3">
    <location>
        <begin position="1"/>
        <end position="18"/>
    </location>
</feature>
<keyword evidence="8" id="KW-1185">Reference proteome</keyword>
<keyword evidence="1 3" id="KW-0456">Lyase</keyword>
<accession>A0A7K0KID2</accession>
<dbReference type="SUPFAM" id="SSF50685">
    <property type="entry name" value="Barwin-like endoglucanases"/>
    <property type="match status" value="1"/>
</dbReference>
<dbReference type="HAMAP" id="MF_02071">
    <property type="entry name" value="RlpA"/>
    <property type="match status" value="1"/>
</dbReference>
<sequence precursor="true">MHRLACLVLLLLTLSASAQHRTQKGKATYYSRKATGARTADGGRLHHDSLTCAHRTLPFGTLLKVTNLRNQKSIIVKVTDRGPYRRGCIIDLSYGAAAQLGMLAQGLAMVEVQRMSGNNPPYRLDDVETGMPDFEFDFSKARYSFIKEWNKKADEEHEMEDKHLTARKQQAAKRLAEIKEAKATIEEEKDEKQKLTASQQAKERQHMMAAHHPGMPNNQKKTSSRPQSGTKKEDPSIWRNVFQKVKNWFGD</sequence>
<comment type="similarity">
    <text evidence="3 4">Belongs to the RlpA family.</text>
</comment>
<dbReference type="GO" id="GO:0008932">
    <property type="term" value="F:lytic endotransglycosylase activity"/>
    <property type="evidence" value="ECO:0007669"/>
    <property type="project" value="UniProtKB-UniRule"/>
</dbReference>
<comment type="function">
    <text evidence="3">Lytic transglycosylase with a strong preference for naked glycan strands that lack stem peptides.</text>
</comment>
<keyword evidence="3" id="KW-0732">Signal</keyword>
<comment type="caution">
    <text evidence="7">The sequence shown here is derived from an EMBL/GenBank/DDBJ whole genome shotgun (WGS) entry which is preliminary data.</text>
</comment>
<feature type="region of interest" description="Disordered" evidence="5">
    <location>
        <begin position="182"/>
        <end position="239"/>
    </location>
</feature>
<feature type="domain" description="RlpA-like protein double-psi beta-barrel" evidence="6">
    <location>
        <begin position="22"/>
        <end position="111"/>
    </location>
</feature>
<feature type="compositionally biased region" description="Polar residues" evidence="5">
    <location>
        <begin position="216"/>
        <end position="229"/>
    </location>
</feature>
<evidence type="ECO:0000313" key="8">
    <source>
        <dbReference type="Proteomes" id="UP000438914"/>
    </source>
</evidence>
<evidence type="ECO:0000256" key="2">
    <source>
        <dbReference type="ARBA" id="ARBA00023316"/>
    </source>
</evidence>
<evidence type="ECO:0000256" key="3">
    <source>
        <dbReference type="HAMAP-Rule" id="MF_02071"/>
    </source>
</evidence>
<name>A0A7K0KID2_9BACT</name>
<evidence type="ECO:0000259" key="6">
    <source>
        <dbReference type="Pfam" id="PF03330"/>
    </source>
</evidence>
<feature type="chain" id="PRO_5029989586" description="Probable endolytic peptidoglycan transglycosylase RlpA" evidence="3">
    <location>
        <begin position="19"/>
        <end position="251"/>
    </location>
</feature>
<dbReference type="NCBIfam" id="TIGR00413">
    <property type="entry name" value="rlpA"/>
    <property type="match status" value="1"/>
</dbReference>
<dbReference type="Proteomes" id="UP000438914">
    <property type="component" value="Unassembled WGS sequence"/>
</dbReference>
<dbReference type="InterPro" id="IPR012997">
    <property type="entry name" value="RplA"/>
</dbReference>
<dbReference type="InterPro" id="IPR034718">
    <property type="entry name" value="RlpA"/>
</dbReference>
<dbReference type="GO" id="GO:0000270">
    <property type="term" value="P:peptidoglycan metabolic process"/>
    <property type="evidence" value="ECO:0007669"/>
    <property type="project" value="UniProtKB-UniRule"/>
</dbReference>
<keyword evidence="2 3" id="KW-0961">Cell wall biogenesis/degradation</keyword>
<evidence type="ECO:0000256" key="5">
    <source>
        <dbReference type="SAM" id="MobiDB-lite"/>
    </source>
</evidence>
<dbReference type="GO" id="GO:0071555">
    <property type="term" value="P:cell wall organization"/>
    <property type="evidence" value="ECO:0007669"/>
    <property type="project" value="UniProtKB-KW"/>
</dbReference>
<evidence type="ECO:0000313" key="7">
    <source>
        <dbReference type="EMBL" id="MST85691.1"/>
    </source>
</evidence>
<dbReference type="CDD" id="cd22268">
    <property type="entry name" value="DPBB_RlpA-like"/>
    <property type="match status" value="1"/>
</dbReference>
<dbReference type="Pfam" id="PF03330">
    <property type="entry name" value="DPBB_1"/>
    <property type="match status" value="1"/>
</dbReference>
<protein>
    <recommendedName>
        <fullName evidence="3">Probable endolytic peptidoglycan transglycosylase RlpA</fullName>
        <ecNumber evidence="3">4.2.2.-</ecNumber>
    </recommendedName>
</protein>
<dbReference type="EMBL" id="VUNG01000048">
    <property type="protein sequence ID" value="MST85691.1"/>
    <property type="molecule type" value="Genomic_DNA"/>
</dbReference>
<dbReference type="PANTHER" id="PTHR34183">
    <property type="entry name" value="ENDOLYTIC PEPTIDOGLYCAN TRANSGLYCOSYLASE RLPA"/>
    <property type="match status" value="1"/>
</dbReference>
<dbReference type="InterPro" id="IPR009009">
    <property type="entry name" value="RlpA-like_DPBB"/>
</dbReference>